<feature type="domain" description="Malectin-like" evidence="13">
    <location>
        <begin position="35"/>
        <end position="184"/>
    </location>
</feature>
<keyword evidence="8" id="KW-0067">ATP-binding</keyword>
<keyword evidence="5 12" id="KW-0732">Signal</keyword>
<evidence type="ECO:0000259" key="13">
    <source>
        <dbReference type="Pfam" id="PF12819"/>
    </source>
</evidence>
<evidence type="ECO:0000256" key="11">
    <source>
        <dbReference type="ARBA" id="ARBA00023180"/>
    </source>
</evidence>
<evidence type="ECO:0000256" key="6">
    <source>
        <dbReference type="ARBA" id="ARBA00022741"/>
    </source>
</evidence>
<dbReference type="GO" id="GO:0016020">
    <property type="term" value="C:membrane"/>
    <property type="evidence" value="ECO:0007669"/>
    <property type="project" value="UniProtKB-SubCell"/>
</dbReference>
<evidence type="ECO:0000256" key="12">
    <source>
        <dbReference type="SAM" id="SignalP"/>
    </source>
</evidence>
<reference evidence="14 15" key="1">
    <citation type="submission" date="2022-03" db="EMBL/GenBank/DDBJ databases">
        <authorList>
            <person name="Macdonald S."/>
            <person name="Ahmed S."/>
            <person name="Newling K."/>
        </authorList>
    </citation>
    <scope>NUCLEOTIDE SEQUENCE [LARGE SCALE GENOMIC DNA]</scope>
</reference>
<evidence type="ECO:0000256" key="2">
    <source>
        <dbReference type="ARBA" id="ARBA00022527"/>
    </source>
</evidence>
<comment type="caution">
    <text evidence="14">The sequence shown here is derived from an EMBL/GenBank/DDBJ whole genome shotgun (WGS) entry which is preliminary data.</text>
</comment>
<keyword evidence="15" id="KW-1185">Reference proteome</keyword>
<gene>
    <name evidence="14" type="ORF">ERUC_LOCUS18731</name>
</gene>
<sequence>MAFPVNLILTLISFSSLLHLSSATFTPPENYLLNCGATTNTSFFSTRSFLGDSSTQGSTFLTADRSISLSDQNPPPDSPALYHTARIFPGGSPPSPTCKLHLTTTNATHFIRLHFAPFKASNFNLKSAKFSVLINGFSVLNTFTTNTISVKEFILKIDSFVLEISFLPAKASTFSFINAIEVFSAPKDYIIDRLTVEE</sequence>
<keyword evidence="10" id="KW-0472">Membrane</keyword>
<keyword evidence="9" id="KW-1133">Transmembrane helix</keyword>
<evidence type="ECO:0000256" key="9">
    <source>
        <dbReference type="ARBA" id="ARBA00022989"/>
    </source>
</evidence>
<dbReference type="Proteomes" id="UP001642260">
    <property type="component" value="Unassembled WGS sequence"/>
</dbReference>
<protein>
    <recommendedName>
        <fullName evidence="13">Malectin-like domain-containing protein</fullName>
    </recommendedName>
</protein>
<keyword evidence="2" id="KW-0723">Serine/threonine-protein kinase</keyword>
<dbReference type="Pfam" id="PF12819">
    <property type="entry name" value="Malectin_like"/>
    <property type="match status" value="1"/>
</dbReference>
<evidence type="ECO:0000256" key="5">
    <source>
        <dbReference type="ARBA" id="ARBA00022729"/>
    </source>
</evidence>
<dbReference type="AlphaFoldDB" id="A0ABC8K570"/>
<evidence type="ECO:0000256" key="3">
    <source>
        <dbReference type="ARBA" id="ARBA00022679"/>
    </source>
</evidence>
<dbReference type="Gene3D" id="2.60.120.430">
    <property type="entry name" value="Galactose-binding lectin"/>
    <property type="match status" value="1"/>
</dbReference>
<evidence type="ECO:0000256" key="10">
    <source>
        <dbReference type="ARBA" id="ARBA00023136"/>
    </source>
</evidence>
<organism evidence="14 15">
    <name type="scientific">Eruca vesicaria subsp. sativa</name>
    <name type="common">Garden rocket</name>
    <name type="synonym">Eruca sativa</name>
    <dbReference type="NCBI Taxonomy" id="29727"/>
    <lineage>
        <taxon>Eukaryota</taxon>
        <taxon>Viridiplantae</taxon>
        <taxon>Streptophyta</taxon>
        <taxon>Embryophyta</taxon>
        <taxon>Tracheophyta</taxon>
        <taxon>Spermatophyta</taxon>
        <taxon>Magnoliopsida</taxon>
        <taxon>eudicotyledons</taxon>
        <taxon>Gunneridae</taxon>
        <taxon>Pentapetalae</taxon>
        <taxon>rosids</taxon>
        <taxon>malvids</taxon>
        <taxon>Brassicales</taxon>
        <taxon>Brassicaceae</taxon>
        <taxon>Brassiceae</taxon>
        <taxon>Eruca</taxon>
    </lineage>
</organism>
<name>A0ABC8K570_ERUVS</name>
<feature type="signal peptide" evidence="12">
    <location>
        <begin position="1"/>
        <end position="23"/>
    </location>
</feature>
<dbReference type="InterPro" id="IPR024788">
    <property type="entry name" value="Malectin-like_Carb-bd_dom"/>
</dbReference>
<evidence type="ECO:0000256" key="7">
    <source>
        <dbReference type="ARBA" id="ARBA00022777"/>
    </source>
</evidence>
<keyword evidence="11" id="KW-0325">Glycoprotein</keyword>
<evidence type="ECO:0000256" key="1">
    <source>
        <dbReference type="ARBA" id="ARBA00004479"/>
    </source>
</evidence>
<feature type="chain" id="PRO_5044857618" description="Malectin-like domain-containing protein" evidence="12">
    <location>
        <begin position="24"/>
        <end position="198"/>
    </location>
</feature>
<dbReference type="GO" id="GO:0005524">
    <property type="term" value="F:ATP binding"/>
    <property type="evidence" value="ECO:0007669"/>
    <property type="project" value="UniProtKB-KW"/>
</dbReference>
<dbReference type="PANTHER" id="PTHR34590">
    <property type="entry name" value="OS03G0124300 PROTEIN-RELATED"/>
    <property type="match status" value="1"/>
</dbReference>
<dbReference type="EMBL" id="CAKOAT010176600">
    <property type="protein sequence ID" value="CAH8352730.1"/>
    <property type="molecule type" value="Genomic_DNA"/>
</dbReference>
<evidence type="ECO:0000313" key="15">
    <source>
        <dbReference type="Proteomes" id="UP001642260"/>
    </source>
</evidence>
<proteinExistence type="predicted"/>
<evidence type="ECO:0000313" key="14">
    <source>
        <dbReference type="EMBL" id="CAH8352730.1"/>
    </source>
</evidence>
<keyword evidence="6" id="KW-0547">Nucleotide-binding</keyword>
<accession>A0ABC8K570</accession>
<keyword evidence="3" id="KW-0808">Transferase</keyword>
<keyword evidence="4" id="KW-0812">Transmembrane</keyword>
<comment type="subcellular location">
    <subcellularLocation>
        <location evidence="1">Membrane</location>
        <topology evidence="1">Single-pass type I membrane protein</topology>
    </subcellularLocation>
</comment>
<keyword evidence="7" id="KW-0418">Kinase</keyword>
<dbReference type="PANTHER" id="PTHR34590:SF18">
    <property type="entry name" value="MALECTIN-LIKE DOMAIN-CONTAINING PROTEIN"/>
    <property type="match status" value="1"/>
</dbReference>
<evidence type="ECO:0000256" key="4">
    <source>
        <dbReference type="ARBA" id="ARBA00022692"/>
    </source>
</evidence>
<dbReference type="InterPro" id="IPR045272">
    <property type="entry name" value="ANXUR1/2-like"/>
</dbReference>
<dbReference type="GO" id="GO:0004674">
    <property type="term" value="F:protein serine/threonine kinase activity"/>
    <property type="evidence" value="ECO:0007669"/>
    <property type="project" value="UniProtKB-KW"/>
</dbReference>
<evidence type="ECO:0000256" key="8">
    <source>
        <dbReference type="ARBA" id="ARBA00022840"/>
    </source>
</evidence>